<protein>
    <submittedName>
        <fullName evidence="2">PTS sugar transporter subunit IIA</fullName>
    </submittedName>
</protein>
<keyword evidence="3" id="KW-1185">Reference proteome</keyword>
<dbReference type="KEGG" id="tper:IWA51_08780"/>
<keyword evidence="2" id="KW-0813">Transport</keyword>
<name>A0A7T3RC08_9SPIR</name>
<proteinExistence type="predicted"/>
<dbReference type="InterPro" id="IPR016152">
    <property type="entry name" value="PTrfase/Anion_transptr"/>
</dbReference>
<dbReference type="CDD" id="cd00211">
    <property type="entry name" value="PTS_IIA_fru"/>
    <property type="match status" value="1"/>
</dbReference>
<dbReference type="PROSITE" id="PS51094">
    <property type="entry name" value="PTS_EIIA_TYPE_2"/>
    <property type="match status" value="1"/>
</dbReference>
<organism evidence="2 3">
    <name type="scientific">Treponema peruense</name>
    <dbReference type="NCBI Taxonomy" id="2787628"/>
    <lineage>
        <taxon>Bacteria</taxon>
        <taxon>Pseudomonadati</taxon>
        <taxon>Spirochaetota</taxon>
        <taxon>Spirochaetia</taxon>
        <taxon>Spirochaetales</taxon>
        <taxon>Treponemataceae</taxon>
        <taxon>Treponema</taxon>
    </lineage>
</organism>
<accession>A0A7T3RC08</accession>
<evidence type="ECO:0000313" key="2">
    <source>
        <dbReference type="EMBL" id="QQA00364.1"/>
    </source>
</evidence>
<dbReference type="EMBL" id="CP064936">
    <property type="protein sequence ID" value="QQA00364.1"/>
    <property type="molecule type" value="Genomic_DNA"/>
</dbReference>
<dbReference type="InterPro" id="IPR002178">
    <property type="entry name" value="PTS_EIIA_type-2_dom"/>
</dbReference>
<dbReference type="SUPFAM" id="SSF55804">
    <property type="entry name" value="Phoshotransferase/anion transport protein"/>
    <property type="match status" value="1"/>
</dbReference>
<feature type="domain" description="PTS EIIA type-2" evidence="1">
    <location>
        <begin position="5"/>
        <end position="149"/>
    </location>
</feature>
<reference evidence="2 3" key="1">
    <citation type="submission" date="2020-11" db="EMBL/GenBank/DDBJ databases">
        <title>Treponema Peruensis nv. sp., first commensal Treponema isolated from human feces.</title>
        <authorList>
            <person name="Belkhou C."/>
            <person name="Raes J."/>
        </authorList>
    </citation>
    <scope>NUCLEOTIDE SEQUENCE [LARGE SCALE GENOMIC DNA]</scope>
    <source>
        <strain evidence="2 3">RCC2812</strain>
    </source>
</reference>
<dbReference type="InterPro" id="IPR051541">
    <property type="entry name" value="PTS_SugarTrans_NitroReg"/>
</dbReference>
<evidence type="ECO:0000313" key="3">
    <source>
        <dbReference type="Proteomes" id="UP000595224"/>
    </source>
</evidence>
<dbReference type="RefSeq" id="WP_177527557.1">
    <property type="nucleotide sequence ID" value="NZ_CBCSHE010000001.1"/>
</dbReference>
<dbReference type="PANTHER" id="PTHR47738:SF2">
    <property type="entry name" value="PTS SYSTEM FRUCTOSE-LIKE EIIA COMPONENT"/>
    <property type="match status" value="1"/>
</dbReference>
<dbReference type="Proteomes" id="UP000595224">
    <property type="component" value="Chromosome"/>
</dbReference>
<evidence type="ECO:0000259" key="1">
    <source>
        <dbReference type="PROSITE" id="PS51094"/>
    </source>
</evidence>
<dbReference type="AlphaFoldDB" id="A0A7T3RC08"/>
<dbReference type="Gene3D" id="3.40.930.10">
    <property type="entry name" value="Mannitol-specific EII, Chain A"/>
    <property type="match status" value="1"/>
</dbReference>
<dbReference type="Pfam" id="PF00359">
    <property type="entry name" value="PTS_EIIA_2"/>
    <property type="match status" value="1"/>
</dbReference>
<sequence length="152" mass="16675">MILSRIFSKECILLNLESEDKDELFEEMTQALVSANPGLDRNKVLSALHERESKMSTGIMHGIAVPHGTCASVKGCIGALGISRSGIDYESLDGSPVHLVFMVLCGENEDDLHLKVLKDLASALQNPEFSKNIEEKKSAQDVYDFLCGFDKS</sequence>
<dbReference type="PANTHER" id="PTHR47738">
    <property type="entry name" value="PTS SYSTEM FRUCTOSE-LIKE EIIA COMPONENT-RELATED"/>
    <property type="match status" value="1"/>
</dbReference>
<gene>
    <name evidence="2" type="ORF">IWA51_08780</name>
</gene>
<keyword evidence="2" id="KW-0762">Sugar transport</keyword>